<dbReference type="PROSITE" id="PS50943">
    <property type="entry name" value="HTH_CROC1"/>
    <property type="match status" value="1"/>
</dbReference>
<name>A0A8J7IHF0_9RHOB</name>
<dbReference type="InterPro" id="IPR001387">
    <property type="entry name" value="Cro/C1-type_HTH"/>
</dbReference>
<feature type="domain" description="HTH cro/C1-type" evidence="1">
    <location>
        <begin position="13"/>
        <end position="67"/>
    </location>
</feature>
<proteinExistence type="predicted"/>
<dbReference type="EMBL" id="JADCKQ010000001">
    <property type="protein sequence ID" value="MBI1492038.1"/>
    <property type="molecule type" value="Genomic_DNA"/>
</dbReference>
<dbReference type="Pfam" id="PF01381">
    <property type="entry name" value="HTH_3"/>
    <property type="match status" value="1"/>
</dbReference>
<evidence type="ECO:0000313" key="2">
    <source>
        <dbReference type="EMBL" id="MBI1492038.1"/>
    </source>
</evidence>
<accession>A0A8J7IHF0</accession>
<sequence>MNTDGSHTFGKILQDARETKNLSLGQAAKLLGVPKTSLWRWENNETKVDAQRLVDIAAAYGLSVSAIFEGKIMTAPTQTDFDRLGIVVEHIEGIIQNLNARPKPQAVRTAVVEVLRLETSRVLETKGSTFDPSRYNGLVEGIFGTSS</sequence>
<dbReference type="RefSeq" id="WP_228847009.1">
    <property type="nucleotide sequence ID" value="NZ_JADCKQ010000001.1"/>
</dbReference>
<dbReference type="CDD" id="cd00093">
    <property type="entry name" value="HTH_XRE"/>
    <property type="match status" value="1"/>
</dbReference>
<dbReference type="Gene3D" id="1.10.260.40">
    <property type="entry name" value="lambda repressor-like DNA-binding domains"/>
    <property type="match status" value="1"/>
</dbReference>
<evidence type="ECO:0000259" key="1">
    <source>
        <dbReference type="PROSITE" id="PS50943"/>
    </source>
</evidence>
<dbReference type="Proteomes" id="UP000640583">
    <property type="component" value="Unassembled WGS sequence"/>
</dbReference>
<evidence type="ECO:0000313" key="3">
    <source>
        <dbReference type="Proteomes" id="UP000640583"/>
    </source>
</evidence>
<dbReference type="InterPro" id="IPR010982">
    <property type="entry name" value="Lambda_DNA-bd_dom_sf"/>
</dbReference>
<dbReference type="SMART" id="SM00530">
    <property type="entry name" value="HTH_XRE"/>
    <property type="match status" value="1"/>
</dbReference>
<reference evidence="2" key="1">
    <citation type="submission" date="2020-10" db="EMBL/GenBank/DDBJ databases">
        <title>Paenihalocynthiibacter styelae gen. nov., sp. nov., isolated from stalked sea squirt Styela clava.</title>
        <authorList>
            <person name="Kim Y.-O."/>
            <person name="Yoon J.-H."/>
        </authorList>
    </citation>
    <scope>NUCLEOTIDE SEQUENCE</scope>
    <source>
        <strain evidence="2">MYP1-1</strain>
    </source>
</reference>
<gene>
    <name evidence="2" type="ORF">H1D41_00135</name>
</gene>
<keyword evidence="3" id="KW-1185">Reference proteome</keyword>
<dbReference type="AlphaFoldDB" id="A0A8J7IHF0"/>
<comment type="caution">
    <text evidence="2">The sequence shown here is derived from an EMBL/GenBank/DDBJ whole genome shotgun (WGS) entry which is preliminary data.</text>
</comment>
<dbReference type="GO" id="GO:0003677">
    <property type="term" value="F:DNA binding"/>
    <property type="evidence" value="ECO:0007669"/>
    <property type="project" value="InterPro"/>
</dbReference>
<dbReference type="SUPFAM" id="SSF47413">
    <property type="entry name" value="lambda repressor-like DNA-binding domains"/>
    <property type="match status" value="1"/>
</dbReference>
<protein>
    <submittedName>
        <fullName evidence="2">Helix-turn-helix transcriptional regulator</fullName>
    </submittedName>
</protein>
<organism evidence="2 3">
    <name type="scientific">Halocynthiibacter styelae</name>
    <dbReference type="NCBI Taxonomy" id="2761955"/>
    <lineage>
        <taxon>Bacteria</taxon>
        <taxon>Pseudomonadati</taxon>
        <taxon>Pseudomonadota</taxon>
        <taxon>Alphaproteobacteria</taxon>
        <taxon>Rhodobacterales</taxon>
        <taxon>Paracoccaceae</taxon>
        <taxon>Halocynthiibacter</taxon>
    </lineage>
</organism>